<dbReference type="FunFam" id="3.40.50.300:FF:000079">
    <property type="entry name" value="probable ATP-dependent RNA helicase DDX17"/>
    <property type="match status" value="1"/>
</dbReference>
<comment type="catalytic activity">
    <reaction evidence="13">
        <text>ATP + H2O = ADP + phosphate + H(+)</text>
        <dbReference type="Rhea" id="RHEA:13065"/>
        <dbReference type="ChEBI" id="CHEBI:15377"/>
        <dbReference type="ChEBI" id="CHEBI:15378"/>
        <dbReference type="ChEBI" id="CHEBI:30616"/>
        <dbReference type="ChEBI" id="CHEBI:43474"/>
        <dbReference type="ChEBI" id="CHEBI:456216"/>
        <dbReference type="EC" id="3.6.4.13"/>
    </reaction>
</comment>
<dbReference type="InterPro" id="IPR014014">
    <property type="entry name" value="RNA_helicase_DEAD_Q_motif"/>
</dbReference>
<keyword evidence="10" id="KW-0508">mRNA splicing</keyword>
<dbReference type="EC" id="3.6.4.13" evidence="2"/>
<dbReference type="GO" id="GO:0003676">
    <property type="term" value="F:nucleic acid binding"/>
    <property type="evidence" value="ECO:0007669"/>
    <property type="project" value="InterPro"/>
</dbReference>
<dbReference type="CDD" id="cd17953">
    <property type="entry name" value="DEADc_DDX46"/>
    <property type="match status" value="1"/>
</dbReference>
<dbReference type="GO" id="GO:0016787">
    <property type="term" value="F:hydrolase activity"/>
    <property type="evidence" value="ECO:0007669"/>
    <property type="project" value="UniProtKB-KW"/>
</dbReference>
<feature type="compositionally biased region" description="Acidic residues" evidence="18">
    <location>
        <begin position="198"/>
        <end position="214"/>
    </location>
</feature>
<evidence type="ECO:0000256" key="15">
    <source>
        <dbReference type="ARBA" id="ARBA00050029"/>
    </source>
</evidence>
<feature type="domain" description="Helicase C-terminal" evidence="20">
    <location>
        <begin position="594"/>
        <end position="770"/>
    </location>
</feature>
<protein>
    <recommendedName>
        <fullName evidence="15">Probable ATP-dependent RNA helicase DDX46</fullName>
        <ecNumber evidence="2">3.6.4.13</ecNumber>
    </recommendedName>
    <alternativeName>
        <fullName evidence="16">DEAD box protein 46</fullName>
    </alternativeName>
</protein>
<dbReference type="SUPFAM" id="SSF52540">
    <property type="entry name" value="P-loop containing nucleoside triphosphate hydrolases"/>
    <property type="match status" value="2"/>
</dbReference>
<name>A0AAV7JVW7_9METZ</name>
<dbReference type="GO" id="GO:0005681">
    <property type="term" value="C:spliceosomal complex"/>
    <property type="evidence" value="ECO:0007669"/>
    <property type="project" value="UniProtKB-KW"/>
</dbReference>
<keyword evidence="9" id="KW-0175">Coiled coil</keyword>
<feature type="compositionally biased region" description="Basic and acidic residues" evidence="18">
    <location>
        <begin position="162"/>
        <end position="197"/>
    </location>
</feature>
<evidence type="ECO:0000256" key="6">
    <source>
        <dbReference type="ARBA" id="ARBA00022801"/>
    </source>
</evidence>
<evidence type="ECO:0000256" key="9">
    <source>
        <dbReference type="ARBA" id="ARBA00023054"/>
    </source>
</evidence>
<keyword evidence="23" id="KW-1185">Reference proteome</keyword>
<dbReference type="InterPro" id="IPR000629">
    <property type="entry name" value="RNA-helicase_DEAD-box_CS"/>
</dbReference>
<keyword evidence="8" id="KW-0067">ATP-binding</keyword>
<evidence type="ECO:0000256" key="10">
    <source>
        <dbReference type="ARBA" id="ARBA00023187"/>
    </source>
</evidence>
<feature type="compositionally biased region" description="Basic and acidic residues" evidence="18">
    <location>
        <begin position="114"/>
        <end position="135"/>
    </location>
</feature>
<dbReference type="SMART" id="SM00487">
    <property type="entry name" value="DEXDc"/>
    <property type="match status" value="1"/>
</dbReference>
<evidence type="ECO:0000256" key="2">
    <source>
        <dbReference type="ARBA" id="ARBA00012552"/>
    </source>
</evidence>
<feature type="compositionally biased region" description="Basic residues" evidence="18">
    <location>
        <begin position="39"/>
        <end position="113"/>
    </location>
</feature>
<feature type="domain" description="Helicase ATP-binding" evidence="19">
    <location>
        <begin position="405"/>
        <end position="583"/>
    </location>
</feature>
<dbReference type="Proteomes" id="UP001165289">
    <property type="component" value="Unassembled WGS sequence"/>
</dbReference>
<dbReference type="EMBL" id="JAKMXF010000298">
    <property type="protein sequence ID" value="KAI6652629.1"/>
    <property type="molecule type" value="Genomic_DNA"/>
</dbReference>
<feature type="compositionally biased region" description="Basic and acidic residues" evidence="18">
    <location>
        <begin position="1"/>
        <end position="34"/>
    </location>
</feature>
<dbReference type="InterPro" id="IPR011545">
    <property type="entry name" value="DEAD/DEAH_box_helicase_dom"/>
</dbReference>
<proteinExistence type="inferred from homology"/>
<dbReference type="GO" id="GO:0003724">
    <property type="term" value="F:RNA helicase activity"/>
    <property type="evidence" value="ECO:0007669"/>
    <property type="project" value="UniProtKB-EC"/>
</dbReference>
<dbReference type="Gene3D" id="3.40.50.300">
    <property type="entry name" value="P-loop containing nucleotide triphosphate hydrolases"/>
    <property type="match status" value="2"/>
</dbReference>
<dbReference type="PROSITE" id="PS51194">
    <property type="entry name" value="HELICASE_CTER"/>
    <property type="match status" value="1"/>
</dbReference>
<dbReference type="GO" id="GO:0000398">
    <property type="term" value="P:mRNA splicing, via spliceosome"/>
    <property type="evidence" value="ECO:0007669"/>
    <property type="project" value="UniProtKB-ARBA"/>
</dbReference>
<evidence type="ECO:0000256" key="16">
    <source>
        <dbReference type="ARBA" id="ARBA00050042"/>
    </source>
</evidence>
<dbReference type="InterPro" id="IPR027417">
    <property type="entry name" value="P-loop_NTPase"/>
</dbReference>
<evidence type="ECO:0000313" key="22">
    <source>
        <dbReference type="EMBL" id="KAI6652629.1"/>
    </source>
</evidence>
<dbReference type="PROSITE" id="PS00039">
    <property type="entry name" value="DEAD_ATP_HELICASE"/>
    <property type="match status" value="1"/>
</dbReference>
<evidence type="ECO:0000256" key="1">
    <source>
        <dbReference type="ARBA" id="ARBA00004324"/>
    </source>
</evidence>
<dbReference type="Pfam" id="PF00271">
    <property type="entry name" value="Helicase_C"/>
    <property type="match status" value="1"/>
</dbReference>
<dbReference type="GO" id="GO:0016607">
    <property type="term" value="C:nuclear speck"/>
    <property type="evidence" value="ECO:0007669"/>
    <property type="project" value="UniProtKB-SubCell"/>
</dbReference>
<comment type="function">
    <text evidence="14">Component of the 17S U2 SnRNP complex of the spliceosome, a large ribonucleoprotein complex that removes introns from transcribed pre-mRNAs. The 17S U2 SnRNP complex (1) directly participates in early spliceosome assembly and (2) mediates recognition of the intron branch site during pre-mRNA splicing by promoting the selection of the pre-mRNA branch-site adenosine, the nucleophile for the first step of splicing. Within the 17S U2 SnRNP complex, DDX46 plays essential roles during assembly of pre-spliceosome and proofreading of the branch site.</text>
</comment>
<dbReference type="InterPro" id="IPR056149">
    <property type="entry name" value="PRP5/DDX46/KHDC4_KH"/>
</dbReference>
<evidence type="ECO:0000256" key="3">
    <source>
        <dbReference type="ARBA" id="ARBA00022664"/>
    </source>
</evidence>
<reference evidence="22 23" key="1">
    <citation type="journal article" date="2023" name="BMC Biol.">
        <title>The compact genome of the sponge Oopsacas minuta (Hexactinellida) is lacking key metazoan core genes.</title>
        <authorList>
            <person name="Santini S."/>
            <person name="Schenkelaars Q."/>
            <person name="Jourda C."/>
            <person name="Duchesne M."/>
            <person name="Belahbib H."/>
            <person name="Rocher C."/>
            <person name="Selva M."/>
            <person name="Riesgo A."/>
            <person name="Vervoort M."/>
            <person name="Leys S.P."/>
            <person name="Kodjabachian L."/>
            <person name="Le Bivic A."/>
            <person name="Borchiellini C."/>
            <person name="Claverie J.M."/>
            <person name="Renard E."/>
        </authorList>
    </citation>
    <scope>NUCLEOTIDE SEQUENCE [LARGE SCALE GENOMIC DNA]</scope>
    <source>
        <strain evidence="22">SPO-2</strain>
    </source>
</reference>
<evidence type="ECO:0000256" key="12">
    <source>
        <dbReference type="ARBA" id="ARBA00038511"/>
    </source>
</evidence>
<evidence type="ECO:0000256" key="11">
    <source>
        <dbReference type="ARBA" id="ARBA00023242"/>
    </source>
</evidence>
<dbReference type="PANTHER" id="PTHR47958">
    <property type="entry name" value="ATP-DEPENDENT RNA HELICASE DBP3"/>
    <property type="match status" value="1"/>
</dbReference>
<dbReference type="Pfam" id="PF23469">
    <property type="entry name" value="KH_12"/>
    <property type="match status" value="1"/>
</dbReference>
<accession>A0AAV7JVW7</accession>
<evidence type="ECO:0000256" key="13">
    <source>
        <dbReference type="ARBA" id="ARBA00047984"/>
    </source>
</evidence>
<evidence type="ECO:0000259" key="19">
    <source>
        <dbReference type="PROSITE" id="PS51192"/>
    </source>
</evidence>
<keyword evidence="4" id="KW-0747">Spliceosome</keyword>
<feature type="domain" description="DEAD-box RNA helicase Q" evidence="21">
    <location>
        <begin position="374"/>
        <end position="402"/>
    </location>
</feature>
<feature type="short sequence motif" description="Q motif" evidence="17">
    <location>
        <begin position="374"/>
        <end position="402"/>
    </location>
</feature>
<keyword evidence="7 22" id="KW-0347">Helicase</keyword>
<dbReference type="PROSITE" id="PS51192">
    <property type="entry name" value="HELICASE_ATP_BIND_1"/>
    <property type="match status" value="1"/>
</dbReference>
<keyword evidence="5" id="KW-0547">Nucleotide-binding</keyword>
<dbReference type="AlphaFoldDB" id="A0AAV7JVW7"/>
<gene>
    <name evidence="22" type="ORF">LOD99_4414</name>
</gene>
<dbReference type="InterPro" id="IPR014001">
    <property type="entry name" value="Helicase_ATP-bd"/>
</dbReference>
<keyword evidence="11" id="KW-0539">Nucleus</keyword>
<evidence type="ECO:0000259" key="21">
    <source>
        <dbReference type="PROSITE" id="PS51195"/>
    </source>
</evidence>
<organism evidence="22 23">
    <name type="scientific">Oopsacas minuta</name>
    <dbReference type="NCBI Taxonomy" id="111878"/>
    <lineage>
        <taxon>Eukaryota</taxon>
        <taxon>Metazoa</taxon>
        <taxon>Porifera</taxon>
        <taxon>Hexactinellida</taxon>
        <taxon>Hexasterophora</taxon>
        <taxon>Lyssacinosida</taxon>
        <taxon>Leucopsacidae</taxon>
        <taxon>Oopsacas</taxon>
    </lineage>
</organism>
<evidence type="ECO:0000256" key="17">
    <source>
        <dbReference type="PROSITE-ProRule" id="PRU00552"/>
    </source>
</evidence>
<evidence type="ECO:0000256" key="4">
    <source>
        <dbReference type="ARBA" id="ARBA00022728"/>
    </source>
</evidence>
<dbReference type="GO" id="GO:0005524">
    <property type="term" value="F:ATP binding"/>
    <property type="evidence" value="ECO:0007669"/>
    <property type="project" value="UniProtKB-KW"/>
</dbReference>
<evidence type="ECO:0000256" key="8">
    <source>
        <dbReference type="ARBA" id="ARBA00022840"/>
    </source>
</evidence>
<dbReference type="CDD" id="cd18787">
    <property type="entry name" value="SF2_C_DEAD"/>
    <property type="match status" value="1"/>
</dbReference>
<evidence type="ECO:0000259" key="20">
    <source>
        <dbReference type="PROSITE" id="PS51194"/>
    </source>
</evidence>
<dbReference type="SMART" id="SM00490">
    <property type="entry name" value="HELICc"/>
    <property type="match status" value="1"/>
</dbReference>
<feature type="compositionally biased region" description="Basic and acidic residues" evidence="18">
    <location>
        <begin position="215"/>
        <end position="228"/>
    </location>
</feature>
<comment type="caution">
    <text evidence="22">The sequence shown here is derived from an EMBL/GenBank/DDBJ whole genome shotgun (WGS) entry which is preliminary data.</text>
</comment>
<feature type="region of interest" description="Disordered" evidence="18">
    <location>
        <begin position="1"/>
        <end position="230"/>
    </location>
</feature>
<dbReference type="Pfam" id="PF00270">
    <property type="entry name" value="DEAD"/>
    <property type="match status" value="1"/>
</dbReference>
<dbReference type="FunFam" id="3.40.50.300:FF:000584">
    <property type="entry name" value="probable ATP-dependent RNA helicase DDX46"/>
    <property type="match status" value="1"/>
</dbReference>
<evidence type="ECO:0000313" key="23">
    <source>
        <dbReference type="Proteomes" id="UP001165289"/>
    </source>
</evidence>
<comment type="subcellular location">
    <subcellularLocation>
        <location evidence="1">Nucleus speckle</location>
    </subcellularLocation>
</comment>
<evidence type="ECO:0000256" key="18">
    <source>
        <dbReference type="SAM" id="MobiDB-lite"/>
    </source>
</evidence>
<evidence type="ECO:0000256" key="7">
    <source>
        <dbReference type="ARBA" id="ARBA00022806"/>
    </source>
</evidence>
<dbReference type="PROSITE" id="PS51195">
    <property type="entry name" value="Q_MOTIF"/>
    <property type="match status" value="1"/>
</dbReference>
<evidence type="ECO:0000256" key="5">
    <source>
        <dbReference type="ARBA" id="ARBA00022741"/>
    </source>
</evidence>
<dbReference type="InterPro" id="IPR001650">
    <property type="entry name" value="Helicase_C-like"/>
</dbReference>
<comment type="similarity">
    <text evidence="12">Belongs to the DEAD box helicase family. DDX46/PRP5 subfamily.</text>
</comment>
<evidence type="ECO:0000256" key="14">
    <source>
        <dbReference type="ARBA" id="ARBA00049949"/>
    </source>
</evidence>
<keyword evidence="6" id="KW-0378">Hydrolase</keyword>
<keyword evidence="3" id="KW-0507">mRNA processing</keyword>
<sequence length="1046" mass="118625">MGRDKESEKRKDYRNRGRDDVKKISSSRSQDKSRYSPTKSRRTTPPRSRKRSRSLSPKSRRSSPRRRSRSRSPRMKRRSPSPRSKRRTPSPRHKRRSRSPKGRRRSPSPKKRRSSIERSKNHLSKEREYRKEKSEPNGVSKPKPQVPEDTVSFPMEQSNIDDEMKRRRERIEAWRLSRKPDEPLEQPEVKKPRKEWTLDDDEDDGISSDSEVEAGEDKLEDISDKSDGADPLDEFMEGIHTEVSGLSGVQLTGNLNNVDKDGKGFVVISGEKKRDKITKFGANKGDIMVDMADGYTGESEEEPGEESFATITNMYRKKELATVDHSLIQYPEYRKSFYVEVPELTRMSPEDVEIMRQELESITVVGNDCPNPIKRWSQCGISSKVADIMKKNKYENPTPIQAQSLPVIMSGRDMIGIARTGSGKTLAFILPMLRHVMDQPPLQLFDGPIALLLSPTRELALQTYKEVKKFSKSLKLCVTCVYGGAGIKEQIADLKRGSEIVVCTPGRMIELLAANNGKVTNLRRVTYVVLDEADRMFDFGFEPQVSKIMNNTRPDKQTVMFSATFPRSMEILARKILVKPIQVQVGGRSVVCKDVEQNVVVLDEDKKFFKLLELLGNYLQDGSCLIFVDKQEIADMILRDLWKASYTCLSLHGGMDQYDRASTISDFKSGNINVLVATSIAARGLDVRHLYLVVNYDCPNHYEDYVHRCGRTGRAGNKGIAYTFITPEQKNYFGILIRAFKLSETEVPRDLQELYDKYVEQLKAEGKKLPSFDKTDGFNKRCSGYKFDEREEATRDEMRRVQKSIHGVDSDDEEVSTALDHYGNKLDSAFKSKPHIREASINPYLPLAGPQVSKETGNIAAVKKAQLIAQRFELNKKIVVPNPVENPHQRAANEFVNTGTLKSSVSAKDIASHLAASINMRIGAPTTSLSQAILPPGARQALDGKDGRPNAVYEDEVEINDFPQQARFRITHRDTLDQITEDTECGITVRGIYIPDNQKPKSDEKRVYLAMEAHTENAIELAKNEVKRILREELQKIALRPTPKTG</sequence>